<reference evidence="6 7" key="1">
    <citation type="submission" date="2018-09" db="EMBL/GenBank/DDBJ databases">
        <title>Marinorhizobium profundi gen. nov., sp. nov., isolated from a deep-sea sediment sample from the New Britain Trench and proposal of Marinorhizobiaceae fam. nov. in the order Rhizobiales of the class Alphaproteobacteria.</title>
        <authorList>
            <person name="Cao J."/>
        </authorList>
    </citation>
    <scope>NUCLEOTIDE SEQUENCE [LARGE SCALE GENOMIC DNA]</scope>
    <source>
        <strain evidence="6 7">WS11</strain>
    </source>
</reference>
<dbReference type="PROSITE" id="PS50110">
    <property type="entry name" value="RESPONSE_REGULATORY"/>
    <property type="match status" value="1"/>
</dbReference>
<evidence type="ECO:0000259" key="5">
    <source>
        <dbReference type="PROSITE" id="PS50110"/>
    </source>
</evidence>
<dbReference type="SUPFAM" id="SSF52172">
    <property type="entry name" value="CheY-like"/>
    <property type="match status" value="1"/>
</dbReference>
<feature type="modified residue" description="4-aspartylphosphate" evidence="4">
    <location>
        <position position="66"/>
    </location>
</feature>
<keyword evidence="3" id="KW-0804">Transcription</keyword>
<evidence type="ECO:0000256" key="1">
    <source>
        <dbReference type="ARBA" id="ARBA00022553"/>
    </source>
</evidence>
<dbReference type="Pfam" id="PF00072">
    <property type="entry name" value="Response_reg"/>
    <property type="match status" value="1"/>
</dbReference>
<sequence>MNLPPEGGGPLSNLSALILEDAFLIAYEAEQALLELGANSVVIFQDLVEAVEAINRSDRFDLAVLDLSLSDGNSIEFAKTIKARGIPFVFTSGYAKPEEVATEFPDVPYLEKPYHFDRLKQVIQDLLKNR</sequence>
<evidence type="ECO:0000313" key="6">
    <source>
        <dbReference type="EMBL" id="AZN71443.1"/>
    </source>
</evidence>
<dbReference type="PANTHER" id="PTHR44591">
    <property type="entry name" value="STRESS RESPONSE REGULATOR PROTEIN 1"/>
    <property type="match status" value="1"/>
</dbReference>
<name>A0A3S9B3E3_9HYPH</name>
<evidence type="ECO:0000256" key="4">
    <source>
        <dbReference type="PROSITE-ProRule" id="PRU00169"/>
    </source>
</evidence>
<accession>A0A3S9B3E3</accession>
<dbReference type="AlphaFoldDB" id="A0A3S9B3E3"/>
<evidence type="ECO:0000256" key="3">
    <source>
        <dbReference type="ARBA" id="ARBA00023163"/>
    </source>
</evidence>
<gene>
    <name evidence="6" type="ORF">D5400_09345</name>
</gene>
<proteinExistence type="predicted"/>
<keyword evidence="2" id="KW-0805">Transcription regulation</keyword>
<dbReference type="EMBL" id="CP032509">
    <property type="protein sequence ID" value="AZN71443.1"/>
    <property type="molecule type" value="Genomic_DNA"/>
</dbReference>
<dbReference type="InterPro" id="IPR011006">
    <property type="entry name" value="CheY-like_superfamily"/>
</dbReference>
<keyword evidence="7" id="KW-1185">Reference proteome</keyword>
<dbReference type="InterPro" id="IPR001789">
    <property type="entry name" value="Sig_transdc_resp-reg_receiver"/>
</dbReference>
<dbReference type="OrthoDB" id="582170at2"/>
<protein>
    <submittedName>
        <fullName evidence="6">Response regulator</fullName>
    </submittedName>
</protein>
<dbReference type="GO" id="GO:0000160">
    <property type="term" value="P:phosphorelay signal transduction system"/>
    <property type="evidence" value="ECO:0007669"/>
    <property type="project" value="InterPro"/>
</dbReference>
<keyword evidence="1 4" id="KW-0597">Phosphoprotein</keyword>
<dbReference type="SMART" id="SM00448">
    <property type="entry name" value="REC"/>
    <property type="match status" value="1"/>
</dbReference>
<organism evidence="6 7">
    <name type="scientific">Georhizobium profundi</name>
    <dbReference type="NCBI Taxonomy" id="2341112"/>
    <lineage>
        <taxon>Bacteria</taxon>
        <taxon>Pseudomonadati</taxon>
        <taxon>Pseudomonadota</taxon>
        <taxon>Alphaproteobacteria</taxon>
        <taxon>Hyphomicrobiales</taxon>
        <taxon>Rhizobiaceae</taxon>
        <taxon>Georhizobium</taxon>
    </lineage>
</organism>
<dbReference type="KEGG" id="abaw:D5400_09345"/>
<dbReference type="Gene3D" id="3.40.50.2300">
    <property type="match status" value="1"/>
</dbReference>
<evidence type="ECO:0000313" key="7">
    <source>
        <dbReference type="Proteomes" id="UP000268192"/>
    </source>
</evidence>
<dbReference type="Proteomes" id="UP000268192">
    <property type="component" value="Chromosome"/>
</dbReference>
<feature type="domain" description="Response regulatory" evidence="5">
    <location>
        <begin position="15"/>
        <end position="127"/>
    </location>
</feature>
<evidence type="ECO:0000256" key="2">
    <source>
        <dbReference type="ARBA" id="ARBA00023015"/>
    </source>
</evidence>
<dbReference type="InterPro" id="IPR050595">
    <property type="entry name" value="Bact_response_regulator"/>
</dbReference>
<dbReference type="PANTHER" id="PTHR44591:SF3">
    <property type="entry name" value="RESPONSE REGULATORY DOMAIN-CONTAINING PROTEIN"/>
    <property type="match status" value="1"/>
</dbReference>